<reference evidence="3 4" key="1">
    <citation type="submission" date="2010-05" db="EMBL/GenBank/DDBJ databases">
        <title>The Genome Sequence of Thecamonas trahens ATCC 50062.</title>
        <authorList>
            <consortium name="The Broad Institute Genome Sequencing Platform"/>
            <person name="Russ C."/>
            <person name="Cuomo C."/>
            <person name="Shea T."/>
            <person name="Young S.K."/>
            <person name="Zeng Q."/>
            <person name="Koehrsen M."/>
            <person name="Haas B."/>
            <person name="Borodovsky M."/>
            <person name="Guigo R."/>
            <person name="Alvarado L."/>
            <person name="Berlin A."/>
            <person name="Bochicchio J."/>
            <person name="Borenstein D."/>
            <person name="Chapman S."/>
            <person name="Chen Z."/>
            <person name="Freedman E."/>
            <person name="Gellesch M."/>
            <person name="Goldberg J."/>
            <person name="Griggs A."/>
            <person name="Gujja S."/>
            <person name="Heilman E."/>
            <person name="Heiman D."/>
            <person name="Hepburn T."/>
            <person name="Howarth C."/>
            <person name="Jen D."/>
            <person name="Larson L."/>
            <person name="Mehta T."/>
            <person name="Park D."/>
            <person name="Pearson M."/>
            <person name="Roberts A."/>
            <person name="Saif S."/>
            <person name="Shenoy N."/>
            <person name="Sisk P."/>
            <person name="Stolte C."/>
            <person name="Sykes S."/>
            <person name="Thomson T."/>
            <person name="Walk T."/>
            <person name="White J."/>
            <person name="Yandava C."/>
            <person name="Burger G."/>
            <person name="Gray M.W."/>
            <person name="Holland P.W.H."/>
            <person name="King N."/>
            <person name="Lang F.B.F."/>
            <person name="Roger A.J."/>
            <person name="Ruiz-Trillo I."/>
            <person name="Lander E."/>
            <person name="Nusbaum C."/>
        </authorList>
    </citation>
    <scope>NUCLEOTIDE SEQUENCE [LARGE SCALE GENOMIC DNA]</scope>
    <source>
        <strain evidence="3 4">ATCC 50062</strain>
    </source>
</reference>
<sequence length="286" mass="30730">MPPRELRLSLAQQLGLVAIPEGTHAGRAPEASEWDAARAAWRERGSDACAICLEPFAISAQVLLSCSHAFHETCLAAFEAHAAAQAAAPEAPVVAPPLACPLCRKTEYHKMRVTDAGRAYITAMVVRIQAWWRSVSQARKYKALRLAAPPPAHPTRRRAWLVDKLAATSDAMLAAVEATHSEADELCALIDAQLAAARSPHDPKPPPLPPSLSGTEWQAVYLRALDRGCDECTICLGSLADPQRPPTLLSCSHVFHAACIASFEAFTLEATPTCPICRAPFAKHAV</sequence>
<protein>
    <submittedName>
        <fullName evidence="3">RING finger protein 32</fullName>
    </submittedName>
</protein>
<dbReference type="OMA" id="KHNNELM"/>
<dbReference type="GO" id="GO:0008270">
    <property type="term" value="F:zinc ion binding"/>
    <property type="evidence" value="ECO:0007669"/>
    <property type="project" value="UniProtKB-KW"/>
</dbReference>
<dbReference type="SUPFAM" id="SSF57850">
    <property type="entry name" value="RING/U-box"/>
    <property type="match status" value="2"/>
</dbReference>
<dbReference type="Proteomes" id="UP000054408">
    <property type="component" value="Unassembled WGS sequence"/>
</dbReference>
<dbReference type="AlphaFoldDB" id="A0A0L0D5C1"/>
<dbReference type="PROSITE" id="PS50089">
    <property type="entry name" value="ZF_RING_2"/>
    <property type="match status" value="2"/>
</dbReference>
<evidence type="ECO:0000259" key="2">
    <source>
        <dbReference type="PROSITE" id="PS50089"/>
    </source>
</evidence>
<gene>
    <name evidence="3" type="ORF">AMSG_02949</name>
</gene>
<organism evidence="3 4">
    <name type="scientific">Thecamonas trahens ATCC 50062</name>
    <dbReference type="NCBI Taxonomy" id="461836"/>
    <lineage>
        <taxon>Eukaryota</taxon>
        <taxon>Apusozoa</taxon>
        <taxon>Apusomonadida</taxon>
        <taxon>Apusomonadidae</taxon>
        <taxon>Thecamonas</taxon>
    </lineage>
</organism>
<dbReference type="eggNOG" id="KOG0800">
    <property type="taxonomic scope" value="Eukaryota"/>
</dbReference>
<dbReference type="Pfam" id="PF13639">
    <property type="entry name" value="zf-RING_2"/>
    <property type="match status" value="2"/>
</dbReference>
<dbReference type="InterPro" id="IPR013083">
    <property type="entry name" value="Znf_RING/FYVE/PHD"/>
</dbReference>
<dbReference type="EMBL" id="GL349443">
    <property type="protein sequence ID" value="KNC46513.1"/>
    <property type="molecule type" value="Genomic_DNA"/>
</dbReference>
<dbReference type="InterPro" id="IPR001841">
    <property type="entry name" value="Znf_RING"/>
</dbReference>
<dbReference type="PANTHER" id="PTHR14991">
    <property type="entry name" value="RING FINGER PROTEIN 32"/>
    <property type="match status" value="1"/>
</dbReference>
<evidence type="ECO:0000313" key="4">
    <source>
        <dbReference type="Proteomes" id="UP000054408"/>
    </source>
</evidence>
<dbReference type="GeneID" id="25562593"/>
<dbReference type="Gene3D" id="3.30.40.10">
    <property type="entry name" value="Zinc/RING finger domain, C3HC4 (zinc finger)"/>
    <property type="match status" value="2"/>
</dbReference>
<evidence type="ECO:0000313" key="3">
    <source>
        <dbReference type="EMBL" id="KNC46513.1"/>
    </source>
</evidence>
<keyword evidence="1" id="KW-0863">Zinc-finger</keyword>
<dbReference type="RefSeq" id="XP_013760294.1">
    <property type="nucleotide sequence ID" value="XM_013904840.1"/>
</dbReference>
<keyword evidence="4" id="KW-1185">Reference proteome</keyword>
<feature type="domain" description="RING-type" evidence="2">
    <location>
        <begin position="49"/>
        <end position="104"/>
    </location>
</feature>
<dbReference type="OrthoDB" id="8062037at2759"/>
<dbReference type="STRING" id="461836.A0A0L0D5C1"/>
<dbReference type="SMART" id="SM00184">
    <property type="entry name" value="RING"/>
    <property type="match status" value="2"/>
</dbReference>
<accession>A0A0L0D5C1</accession>
<dbReference type="PANTHER" id="PTHR14991:SF0">
    <property type="entry name" value="RING FINGER PROTEIN 32"/>
    <property type="match status" value="1"/>
</dbReference>
<keyword evidence="1" id="KW-0479">Metal-binding</keyword>
<evidence type="ECO:0000256" key="1">
    <source>
        <dbReference type="PROSITE-ProRule" id="PRU00175"/>
    </source>
</evidence>
<proteinExistence type="predicted"/>
<dbReference type="InterPro" id="IPR042862">
    <property type="entry name" value="RNF32"/>
</dbReference>
<name>A0A0L0D5C1_THETB</name>
<feature type="domain" description="RING-type" evidence="2">
    <location>
        <begin position="232"/>
        <end position="278"/>
    </location>
</feature>
<keyword evidence="1" id="KW-0862">Zinc</keyword>